<name>A0ABU2ZPG6_9ALTE</name>
<evidence type="ECO:0000256" key="7">
    <source>
        <dbReference type="ARBA" id="ARBA00034754"/>
    </source>
</evidence>
<keyword evidence="4 12" id="KW-0548">Nucleotidyltransferase</keyword>
<evidence type="ECO:0000313" key="13">
    <source>
        <dbReference type="Proteomes" id="UP001253545"/>
    </source>
</evidence>
<comment type="similarity">
    <text evidence="7">Belongs to the DNA polymerase HolA subunit family.</text>
</comment>
<dbReference type="Gene3D" id="3.40.50.300">
    <property type="entry name" value="P-loop containing nucleotide triphosphate hydrolases"/>
    <property type="match status" value="1"/>
</dbReference>
<dbReference type="PANTHER" id="PTHR34388:SF1">
    <property type="entry name" value="DNA POLYMERASE III SUBUNIT DELTA"/>
    <property type="match status" value="1"/>
</dbReference>
<evidence type="ECO:0000256" key="2">
    <source>
        <dbReference type="ARBA" id="ARBA00017703"/>
    </source>
</evidence>
<dbReference type="NCBIfam" id="TIGR01128">
    <property type="entry name" value="holA"/>
    <property type="match status" value="1"/>
</dbReference>
<dbReference type="SUPFAM" id="SSF48019">
    <property type="entry name" value="post-AAA+ oligomerization domain-like"/>
    <property type="match status" value="1"/>
</dbReference>
<evidence type="ECO:0000259" key="11">
    <source>
        <dbReference type="Pfam" id="PF14840"/>
    </source>
</evidence>
<evidence type="ECO:0000256" key="4">
    <source>
        <dbReference type="ARBA" id="ARBA00022695"/>
    </source>
</evidence>
<gene>
    <name evidence="12" type="primary">holA</name>
    <name evidence="12" type="ORF">RM552_06620</name>
</gene>
<dbReference type="InterPro" id="IPR008921">
    <property type="entry name" value="DNA_pol3_clamp-load_cplx_C"/>
</dbReference>
<dbReference type="CDD" id="cd18138">
    <property type="entry name" value="HLD_clamp_pol_III_delta"/>
    <property type="match status" value="1"/>
</dbReference>
<dbReference type="RefSeq" id="WP_311367981.1">
    <property type="nucleotide sequence ID" value="NZ_JAVRHX010000001.1"/>
</dbReference>
<keyword evidence="5" id="KW-0235">DNA replication</keyword>
<dbReference type="SUPFAM" id="SSF52540">
    <property type="entry name" value="P-loop containing nucleoside triphosphate hydrolases"/>
    <property type="match status" value="1"/>
</dbReference>
<evidence type="ECO:0000256" key="9">
    <source>
        <dbReference type="NCBIfam" id="TIGR01128"/>
    </source>
</evidence>
<keyword evidence="3 12" id="KW-0808">Transferase</keyword>
<evidence type="ECO:0000256" key="8">
    <source>
        <dbReference type="ARBA" id="ARBA00049244"/>
    </source>
</evidence>
<dbReference type="Proteomes" id="UP001253545">
    <property type="component" value="Unassembled WGS sequence"/>
</dbReference>
<organism evidence="12 13">
    <name type="scientific">Glaciecola petra</name>
    <dbReference type="NCBI Taxonomy" id="3075602"/>
    <lineage>
        <taxon>Bacteria</taxon>
        <taxon>Pseudomonadati</taxon>
        <taxon>Pseudomonadota</taxon>
        <taxon>Gammaproteobacteria</taxon>
        <taxon>Alteromonadales</taxon>
        <taxon>Alteromonadaceae</taxon>
        <taxon>Glaciecola</taxon>
    </lineage>
</organism>
<feature type="domain" description="DNA polymerase III delta N-terminal" evidence="10">
    <location>
        <begin position="22"/>
        <end position="133"/>
    </location>
</feature>
<evidence type="ECO:0000256" key="3">
    <source>
        <dbReference type="ARBA" id="ARBA00022679"/>
    </source>
</evidence>
<dbReference type="InterPro" id="IPR032780">
    <property type="entry name" value="DNA_pol3_delt_C"/>
</dbReference>
<comment type="catalytic activity">
    <reaction evidence="8">
        <text>DNA(n) + a 2'-deoxyribonucleoside 5'-triphosphate = DNA(n+1) + diphosphate</text>
        <dbReference type="Rhea" id="RHEA:22508"/>
        <dbReference type="Rhea" id="RHEA-COMP:17339"/>
        <dbReference type="Rhea" id="RHEA-COMP:17340"/>
        <dbReference type="ChEBI" id="CHEBI:33019"/>
        <dbReference type="ChEBI" id="CHEBI:61560"/>
        <dbReference type="ChEBI" id="CHEBI:173112"/>
        <dbReference type="EC" id="2.7.7.7"/>
    </reaction>
</comment>
<sequence length="342" mass="38815">MQINANDITRQLKQNALPPFILLFGDEPQQKLDIIDAIRQHARQTGFDERQTFTLDSDFEWAHLIDAMQSMSLFSDKQYIELTMPSSKPGATGAKQFQEIANIDNPDVVLLIQGPKAGKDVQKTKWFSALANKGWFCHVYDLEGAQLQKWLSNKAHKLNLNIETNAITALADMCEGNIMAGRQELEKLALLYPSADTIKVDDVAKVMVQQSRYSSFQFTDEVLKGDMRKAIRMLARLEEEGVEPVVILWSLVNEAQNLAKMRDMQNTQGQINFRALRVWPNKQNLYQSALNRLADNNINHLIEQLSYTDILFKSTTVAKPYVVLSHLALLFLPSELEAYALA</sequence>
<dbReference type="InterPro" id="IPR010372">
    <property type="entry name" value="DNA_pol3_delta_N"/>
</dbReference>
<dbReference type="GO" id="GO:0003887">
    <property type="term" value="F:DNA-directed DNA polymerase activity"/>
    <property type="evidence" value="ECO:0007669"/>
    <property type="project" value="UniProtKB-EC"/>
</dbReference>
<dbReference type="Pfam" id="PF14840">
    <property type="entry name" value="DNA_pol3_delt_C"/>
    <property type="match status" value="1"/>
</dbReference>
<dbReference type="InterPro" id="IPR005790">
    <property type="entry name" value="DNA_polIII_delta"/>
</dbReference>
<reference evidence="12 13" key="1">
    <citation type="submission" date="2023-09" db="EMBL/GenBank/DDBJ databases">
        <authorList>
            <person name="Rey-Velasco X."/>
        </authorList>
    </citation>
    <scope>NUCLEOTIDE SEQUENCE [LARGE SCALE GENOMIC DNA]</scope>
    <source>
        <strain evidence="12 13">P117</strain>
    </source>
</reference>
<evidence type="ECO:0000256" key="5">
    <source>
        <dbReference type="ARBA" id="ARBA00022705"/>
    </source>
</evidence>
<evidence type="ECO:0000313" key="12">
    <source>
        <dbReference type="EMBL" id="MDT0594512.1"/>
    </source>
</evidence>
<dbReference type="InterPro" id="IPR027417">
    <property type="entry name" value="P-loop_NTPase"/>
</dbReference>
<keyword evidence="13" id="KW-1185">Reference proteome</keyword>
<evidence type="ECO:0000259" key="10">
    <source>
        <dbReference type="Pfam" id="PF06144"/>
    </source>
</evidence>
<dbReference type="Pfam" id="PF06144">
    <property type="entry name" value="DNA_pol3_delta"/>
    <property type="match status" value="1"/>
</dbReference>
<dbReference type="Gene3D" id="1.10.8.60">
    <property type="match status" value="1"/>
</dbReference>
<protein>
    <recommendedName>
        <fullName evidence="2 9">DNA polymerase III subunit delta</fullName>
        <ecNumber evidence="1 9">2.7.7.7</ecNumber>
    </recommendedName>
</protein>
<dbReference type="EC" id="2.7.7.7" evidence="1 9"/>
<dbReference type="EMBL" id="JAVRHX010000001">
    <property type="protein sequence ID" value="MDT0594512.1"/>
    <property type="molecule type" value="Genomic_DNA"/>
</dbReference>
<comment type="caution">
    <text evidence="12">The sequence shown here is derived from an EMBL/GenBank/DDBJ whole genome shotgun (WGS) entry which is preliminary data.</text>
</comment>
<dbReference type="PANTHER" id="PTHR34388">
    <property type="entry name" value="DNA POLYMERASE III SUBUNIT DELTA"/>
    <property type="match status" value="1"/>
</dbReference>
<feature type="domain" description="DNA polymerase III subunit delta C-terminal" evidence="11">
    <location>
        <begin position="216"/>
        <end position="330"/>
    </location>
</feature>
<evidence type="ECO:0000256" key="6">
    <source>
        <dbReference type="ARBA" id="ARBA00022932"/>
    </source>
</evidence>
<evidence type="ECO:0000256" key="1">
    <source>
        <dbReference type="ARBA" id="ARBA00012417"/>
    </source>
</evidence>
<dbReference type="Gene3D" id="1.20.272.10">
    <property type="match status" value="1"/>
</dbReference>
<proteinExistence type="inferred from homology"/>
<keyword evidence="6" id="KW-0239">DNA-directed DNA polymerase</keyword>
<accession>A0ABU2ZPG6</accession>